<comment type="similarity">
    <text evidence="1">Belongs to the HAD-like hydrolase superfamily.</text>
</comment>
<dbReference type="InterPro" id="IPR050155">
    <property type="entry name" value="HAD-like_hydrolase_sf"/>
</dbReference>
<dbReference type="PANTHER" id="PTHR43434:SF1">
    <property type="entry name" value="PHOSPHOGLYCOLATE PHOSPHATASE"/>
    <property type="match status" value="1"/>
</dbReference>
<dbReference type="InterPro" id="IPR041492">
    <property type="entry name" value="HAD_2"/>
</dbReference>
<evidence type="ECO:0000256" key="1">
    <source>
        <dbReference type="ARBA" id="ARBA00007958"/>
    </source>
</evidence>
<dbReference type="PANTHER" id="PTHR43434">
    <property type="entry name" value="PHOSPHOGLYCOLATE PHOSPHATASE"/>
    <property type="match status" value="1"/>
</dbReference>
<dbReference type="InterPro" id="IPR023214">
    <property type="entry name" value="HAD_sf"/>
</dbReference>
<sequence>MAVRQAAIFDVDDTIINTEEFRIKVLKKVCDELNLTPKIERFKYMPEASTEERLKKLYPAHYRKMWQKWCSIYSDEFKNEIRLFAGIKTMLNRLHKSGVLLFILSTRDKKMILAALEKHKLKGIFTEILGRKKFGGKKPSPAGIDYIAKKYNLKRSNILFVGDSRTDRQTAVKGNIRFAYATWKNPTRYKHNFYTRRPRPL</sequence>
<protein>
    <submittedName>
        <fullName evidence="2">HAD-IA family hydrolase</fullName>
    </submittedName>
</protein>
<name>A0A8T4KSW7_9ARCH</name>
<dbReference type="Gene3D" id="1.10.150.240">
    <property type="entry name" value="Putative phosphatase, domain 2"/>
    <property type="match status" value="1"/>
</dbReference>
<dbReference type="GO" id="GO:0008967">
    <property type="term" value="F:phosphoglycolate phosphatase activity"/>
    <property type="evidence" value="ECO:0007669"/>
    <property type="project" value="TreeGrafter"/>
</dbReference>
<dbReference type="EMBL" id="JAGVWD010000037">
    <property type="protein sequence ID" value="MBS3057461.1"/>
    <property type="molecule type" value="Genomic_DNA"/>
</dbReference>
<dbReference type="Gene3D" id="3.40.50.1000">
    <property type="entry name" value="HAD superfamily/HAD-like"/>
    <property type="match status" value="1"/>
</dbReference>
<organism evidence="2 3">
    <name type="scientific">Candidatus Iainarchaeum sp</name>
    <dbReference type="NCBI Taxonomy" id="3101447"/>
    <lineage>
        <taxon>Archaea</taxon>
        <taxon>Candidatus Iainarchaeota</taxon>
        <taxon>Candidatus Iainarchaeia</taxon>
        <taxon>Candidatus Iainarchaeales</taxon>
        <taxon>Candidatus Iainarchaeaceae</taxon>
        <taxon>Candidatus Iainarchaeum</taxon>
    </lineage>
</organism>
<reference evidence="2" key="2">
    <citation type="submission" date="2021-05" db="EMBL/GenBank/DDBJ databases">
        <title>Protein family content uncovers lineage relationships and bacterial pathway maintenance mechanisms in DPANN archaea.</title>
        <authorList>
            <person name="Castelle C.J."/>
            <person name="Meheust R."/>
            <person name="Jaffe A.L."/>
            <person name="Seitz K."/>
            <person name="Gong X."/>
            <person name="Baker B.J."/>
            <person name="Banfield J.F."/>
        </authorList>
    </citation>
    <scope>NUCLEOTIDE SEQUENCE</scope>
    <source>
        <strain evidence="2">RIFCSPHIGHO2_01_FULL_AR10_44_11</strain>
    </source>
</reference>
<dbReference type="SFLD" id="SFLDS00003">
    <property type="entry name" value="Haloacid_Dehalogenase"/>
    <property type="match status" value="1"/>
</dbReference>
<evidence type="ECO:0000313" key="3">
    <source>
        <dbReference type="Proteomes" id="UP000677687"/>
    </source>
</evidence>
<evidence type="ECO:0000313" key="2">
    <source>
        <dbReference type="EMBL" id="MBS3057461.1"/>
    </source>
</evidence>
<dbReference type="InterPro" id="IPR023198">
    <property type="entry name" value="PGP-like_dom2"/>
</dbReference>
<accession>A0A8T4KSW7</accession>
<reference evidence="2" key="1">
    <citation type="submission" date="2021-03" db="EMBL/GenBank/DDBJ databases">
        <authorList>
            <person name="Jaffe A."/>
        </authorList>
    </citation>
    <scope>NUCLEOTIDE SEQUENCE</scope>
    <source>
        <strain evidence="2">RIFCSPHIGHO2_01_FULL_AR10_44_11</strain>
    </source>
</reference>
<dbReference type="NCBIfam" id="TIGR01549">
    <property type="entry name" value="HAD-SF-IA-v1"/>
    <property type="match status" value="1"/>
</dbReference>
<dbReference type="GO" id="GO:0005829">
    <property type="term" value="C:cytosol"/>
    <property type="evidence" value="ECO:0007669"/>
    <property type="project" value="TreeGrafter"/>
</dbReference>
<gene>
    <name evidence="2" type="ORF">J4415_02425</name>
</gene>
<dbReference type="AlphaFoldDB" id="A0A8T4KSW7"/>
<dbReference type="InterPro" id="IPR006439">
    <property type="entry name" value="HAD-SF_hydro_IA"/>
</dbReference>
<proteinExistence type="inferred from homology"/>
<comment type="caution">
    <text evidence="2">The sequence shown here is derived from an EMBL/GenBank/DDBJ whole genome shotgun (WGS) entry which is preliminary data.</text>
</comment>
<dbReference type="Proteomes" id="UP000677687">
    <property type="component" value="Unassembled WGS sequence"/>
</dbReference>
<dbReference type="InterPro" id="IPR036412">
    <property type="entry name" value="HAD-like_sf"/>
</dbReference>
<dbReference type="GO" id="GO:0006281">
    <property type="term" value="P:DNA repair"/>
    <property type="evidence" value="ECO:0007669"/>
    <property type="project" value="TreeGrafter"/>
</dbReference>
<dbReference type="SFLD" id="SFLDG01129">
    <property type="entry name" value="C1.5:_HAD__Beta-PGM__Phosphata"/>
    <property type="match status" value="1"/>
</dbReference>
<dbReference type="Pfam" id="PF13419">
    <property type="entry name" value="HAD_2"/>
    <property type="match status" value="1"/>
</dbReference>
<dbReference type="SUPFAM" id="SSF56784">
    <property type="entry name" value="HAD-like"/>
    <property type="match status" value="1"/>
</dbReference>
<keyword evidence="2" id="KW-0378">Hydrolase</keyword>